<feature type="transmembrane region" description="Helical" evidence="10">
    <location>
        <begin position="24"/>
        <end position="47"/>
    </location>
</feature>
<dbReference type="InterPro" id="IPR027417">
    <property type="entry name" value="P-loop_NTPase"/>
</dbReference>
<evidence type="ECO:0000256" key="3">
    <source>
        <dbReference type="ARBA" id="ARBA00022475"/>
    </source>
</evidence>
<feature type="domain" description="ABC transporter" evidence="11">
    <location>
        <begin position="337"/>
        <end position="572"/>
    </location>
</feature>
<keyword evidence="8 10" id="KW-1133">Transmembrane helix</keyword>
<evidence type="ECO:0000256" key="9">
    <source>
        <dbReference type="ARBA" id="ARBA00023136"/>
    </source>
</evidence>
<evidence type="ECO:0000256" key="2">
    <source>
        <dbReference type="ARBA" id="ARBA00022448"/>
    </source>
</evidence>
<dbReference type="PROSITE" id="PS50929">
    <property type="entry name" value="ABC_TM1F"/>
    <property type="match status" value="1"/>
</dbReference>
<evidence type="ECO:0000259" key="12">
    <source>
        <dbReference type="PROSITE" id="PS50929"/>
    </source>
</evidence>
<accession>A0A369LS25</accession>
<keyword evidence="14" id="KW-1185">Reference proteome</keyword>
<keyword evidence="9 10" id="KW-0472">Membrane</keyword>
<dbReference type="InterPro" id="IPR036640">
    <property type="entry name" value="ABC1_TM_sf"/>
</dbReference>
<feature type="domain" description="ABC transmembrane type-1" evidence="12">
    <location>
        <begin position="26"/>
        <end position="306"/>
    </location>
</feature>
<dbReference type="FunFam" id="3.40.50.300:FF:001001">
    <property type="entry name" value="Multidrug ABC transporter ATP-binding protein"/>
    <property type="match status" value="1"/>
</dbReference>
<keyword evidence="7 13" id="KW-0067">ATP-binding</keyword>
<feature type="transmembrane region" description="Helical" evidence="10">
    <location>
        <begin position="277"/>
        <end position="299"/>
    </location>
</feature>
<protein>
    <submittedName>
        <fullName evidence="13">ABC transporter ATP-binding protein</fullName>
    </submittedName>
</protein>
<dbReference type="InterPro" id="IPR039421">
    <property type="entry name" value="Type_1_exporter"/>
</dbReference>
<evidence type="ECO:0000256" key="5">
    <source>
        <dbReference type="ARBA" id="ARBA00022692"/>
    </source>
</evidence>
<evidence type="ECO:0000256" key="6">
    <source>
        <dbReference type="ARBA" id="ARBA00022741"/>
    </source>
</evidence>
<dbReference type="Gene3D" id="3.40.50.300">
    <property type="entry name" value="P-loop containing nucleotide triphosphate hydrolases"/>
    <property type="match status" value="1"/>
</dbReference>
<keyword evidence="3" id="KW-1003">Cell membrane</keyword>
<reference evidence="13 14" key="1">
    <citation type="journal article" date="2018" name="Elife">
        <title>Discovery and characterization of a prevalent human gut bacterial enzyme sufficient for the inactivation of a family of plant toxins.</title>
        <authorList>
            <person name="Koppel N."/>
            <person name="Bisanz J.E."/>
            <person name="Pandelia M.E."/>
            <person name="Turnbaugh P.J."/>
            <person name="Balskus E.P."/>
        </authorList>
    </citation>
    <scope>NUCLEOTIDE SEQUENCE [LARGE SCALE GENOMIC DNA]</scope>
    <source>
        <strain evidence="13 14">3C</strain>
    </source>
</reference>
<keyword evidence="2" id="KW-0813">Transport</keyword>
<dbReference type="PROSITE" id="PS00211">
    <property type="entry name" value="ABC_TRANSPORTER_1"/>
    <property type="match status" value="1"/>
</dbReference>
<evidence type="ECO:0000256" key="8">
    <source>
        <dbReference type="ARBA" id="ARBA00022989"/>
    </source>
</evidence>
<comment type="caution">
    <text evidence="13">The sequence shown here is derived from an EMBL/GenBank/DDBJ whole genome shotgun (WGS) entry which is preliminary data.</text>
</comment>
<gene>
    <name evidence="13" type="ORF">C1877_14830</name>
</gene>
<dbReference type="SUPFAM" id="SSF90123">
    <property type="entry name" value="ABC transporter transmembrane region"/>
    <property type="match status" value="1"/>
</dbReference>
<dbReference type="GO" id="GO:0005886">
    <property type="term" value="C:plasma membrane"/>
    <property type="evidence" value="ECO:0007669"/>
    <property type="project" value="UniProtKB-SubCell"/>
</dbReference>
<organism evidence="13 14">
    <name type="scientific">Gordonibacter pamelaeae</name>
    <dbReference type="NCBI Taxonomy" id="471189"/>
    <lineage>
        <taxon>Bacteria</taxon>
        <taxon>Bacillati</taxon>
        <taxon>Actinomycetota</taxon>
        <taxon>Coriobacteriia</taxon>
        <taxon>Eggerthellales</taxon>
        <taxon>Eggerthellaceae</taxon>
        <taxon>Gordonibacter</taxon>
    </lineage>
</organism>
<proteinExistence type="predicted"/>
<dbReference type="RefSeq" id="WP_015539334.1">
    <property type="nucleotide sequence ID" value="NZ_CABMMS010000015.1"/>
</dbReference>
<evidence type="ECO:0000313" key="13">
    <source>
        <dbReference type="EMBL" id="RDB61449.1"/>
    </source>
</evidence>
<keyword evidence="4" id="KW-0997">Cell inner membrane</keyword>
<dbReference type="EMBL" id="PPTS01000015">
    <property type="protein sequence ID" value="RDB61449.1"/>
    <property type="molecule type" value="Genomic_DNA"/>
</dbReference>
<feature type="transmembrane region" description="Helical" evidence="10">
    <location>
        <begin position="249"/>
        <end position="271"/>
    </location>
</feature>
<keyword evidence="6" id="KW-0547">Nucleotide-binding</keyword>
<dbReference type="GeneID" id="78361135"/>
<feature type="transmembrane region" description="Helical" evidence="10">
    <location>
        <begin position="59"/>
        <end position="77"/>
    </location>
</feature>
<dbReference type="Proteomes" id="UP000254000">
    <property type="component" value="Unassembled WGS sequence"/>
</dbReference>
<dbReference type="Pfam" id="PF00005">
    <property type="entry name" value="ABC_tran"/>
    <property type="match status" value="1"/>
</dbReference>
<dbReference type="GO" id="GO:0005524">
    <property type="term" value="F:ATP binding"/>
    <property type="evidence" value="ECO:0007669"/>
    <property type="project" value="UniProtKB-KW"/>
</dbReference>
<dbReference type="PANTHER" id="PTHR24221:SF654">
    <property type="entry name" value="ATP-BINDING CASSETTE SUB-FAMILY B MEMBER 6"/>
    <property type="match status" value="1"/>
</dbReference>
<dbReference type="OrthoDB" id="9806127at2"/>
<comment type="subcellular location">
    <subcellularLocation>
        <location evidence="1">Cell membrane</location>
        <topology evidence="1">Multi-pass membrane protein</topology>
    </subcellularLocation>
</comment>
<dbReference type="PANTHER" id="PTHR24221">
    <property type="entry name" value="ATP-BINDING CASSETTE SUB-FAMILY B"/>
    <property type="match status" value="1"/>
</dbReference>
<dbReference type="AlphaFoldDB" id="A0A369LS25"/>
<dbReference type="Pfam" id="PF00664">
    <property type="entry name" value="ABC_membrane"/>
    <property type="match status" value="1"/>
</dbReference>
<dbReference type="PROSITE" id="PS50893">
    <property type="entry name" value="ABC_TRANSPORTER_2"/>
    <property type="match status" value="1"/>
</dbReference>
<evidence type="ECO:0000259" key="11">
    <source>
        <dbReference type="PROSITE" id="PS50893"/>
    </source>
</evidence>
<evidence type="ECO:0000256" key="7">
    <source>
        <dbReference type="ARBA" id="ARBA00022840"/>
    </source>
</evidence>
<dbReference type="InterPro" id="IPR017871">
    <property type="entry name" value="ABC_transporter-like_CS"/>
</dbReference>
<evidence type="ECO:0000313" key="14">
    <source>
        <dbReference type="Proteomes" id="UP000254000"/>
    </source>
</evidence>
<dbReference type="InterPro" id="IPR011527">
    <property type="entry name" value="ABC1_TM_dom"/>
</dbReference>
<dbReference type="InterPro" id="IPR003593">
    <property type="entry name" value="AAA+_ATPase"/>
</dbReference>
<dbReference type="SUPFAM" id="SSF52540">
    <property type="entry name" value="P-loop containing nucleoside triphosphate hydrolases"/>
    <property type="match status" value="1"/>
</dbReference>
<evidence type="ECO:0000256" key="4">
    <source>
        <dbReference type="ARBA" id="ARBA00022519"/>
    </source>
</evidence>
<evidence type="ECO:0000256" key="10">
    <source>
        <dbReference type="SAM" id="Phobius"/>
    </source>
</evidence>
<dbReference type="SMART" id="SM00382">
    <property type="entry name" value="AAA"/>
    <property type="match status" value="1"/>
</dbReference>
<dbReference type="InterPro" id="IPR003439">
    <property type="entry name" value="ABC_transporter-like_ATP-bd"/>
</dbReference>
<sequence length="577" mass="61770">MTGSNTAARRDPTRIFAKNRRFSVHIACMVVDGVLDGCNFALIYLVIRGVFEGSFTMSSALAMTAAVAAVFVVRLLVYGYGYLQGQIGGAQISRNIRVFLGEKIKRIPLSRFTERSSGDYLNALTVNVNDYEQILTHKTGSIVKNVALAVMLITFVTWLFAPAGAIVAAMFLLIVPGLAYSWHQVRRFGARKSAIQASNASAIVEHVTGMQTLRAYGIGGTANERIVESMRAFSDISYRYEAAVTPPGAVVFALVGMGAPALFLVCCNAVLAGTLDAVSAVLIIMLPLFIIKLTAALFVDLTAYRNLSIAKGRIADVAAEVEEQGVDEEFSVGDAGIELSGVDFAYEPGNPVFRGLELACAPGSLTALVGDSGCGKSTALSLVAQYYRPDAGSVLIGGSDSAAYAPERVLEHVSIVDQDVFLFDDSVAENVRYAKPDASDEEIRKACRLANADGFIGQMPEGYASRIGENGSRLSGGERQRLSIARAILRDSPIVLLDEATASLDIENELAVKRAIRNLLARRKTVIMIAHTLPIVRTADSIAVIGDGRVIEQGTHEELVARGGKYAAMWAADRQLA</sequence>
<evidence type="ECO:0000256" key="1">
    <source>
        <dbReference type="ARBA" id="ARBA00004651"/>
    </source>
</evidence>
<name>A0A369LS25_9ACTN</name>
<keyword evidence="5 10" id="KW-0812">Transmembrane</keyword>
<dbReference type="GO" id="GO:0034040">
    <property type="term" value="F:ATPase-coupled lipid transmembrane transporter activity"/>
    <property type="evidence" value="ECO:0007669"/>
    <property type="project" value="TreeGrafter"/>
</dbReference>
<dbReference type="GO" id="GO:0140359">
    <property type="term" value="F:ABC-type transporter activity"/>
    <property type="evidence" value="ECO:0007669"/>
    <property type="project" value="InterPro"/>
</dbReference>
<dbReference type="GO" id="GO:0016887">
    <property type="term" value="F:ATP hydrolysis activity"/>
    <property type="evidence" value="ECO:0007669"/>
    <property type="project" value="InterPro"/>
</dbReference>
<dbReference type="Gene3D" id="1.20.1560.10">
    <property type="entry name" value="ABC transporter type 1, transmembrane domain"/>
    <property type="match status" value="1"/>
</dbReference>